<protein>
    <submittedName>
        <fullName evidence="4">Alpha/beta-hydrolase family protein</fullName>
    </submittedName>
</protein>
<keyword evidence="1" id="KW-0472">Membrane</keyword>
<dbReference type="Pfam" id="PF15420">
    <property type="entry name" value="Abhydrolase_9_N"/>
    <property type="match status" value="1"/>
</dbReference>
<proteinExistence type="predicted"/>
<evidence type="ECO:0000259" key="3">
    <source>
        <dbReference type="Pfam" id="PF15420"/>
    </source>
</evidence>
<feature type="transmembrane region" description="Helical" evidence="1">
    <location>
        <begin position="12"/>
        <end position="32"/>
    </location>
</feature>
<keyword evidence="1" id="KW-0812">Transmembrane</keyword>
<organism evidence="4 5">
    <name type="scientific">Chelativorans petroleitrophicus</name>
    <dbReference type="NCBI Taxonomy" id="2975484"/>
    <lineage>
        <taxon>Bacteria</taxon>
        <taxon>Pseudomonadati</taxon>
        <taxon>Pseudomonadota</taxon>
        <taxon>Alphaproteobacteria</taxon>
        <taxon>Hyphomicrobiales</taxon>
        <taxon>Phyllobacteriaceae</taxon>
        <taxon>Chelativorans</taxon>
    </lineage>
</organism>
<name>A0A9X2X7U2_9HYPH</name>
<feature type="domain" description="Alpha/beta-hydrolase N-terminal" evidence="3">
    <location>
        <begin position="29"/>
        <end position="236"/>
    </location>
</feature>
<feature type="transmembrane region" description="Helical" evidence="1">
    <location>
        <begin position="161"/>
        <end position="185"/>
    </location>
</feature>
<gene>
    <name evidence="4" type="ORF">NYR54_08160</name>
</gene>
<evidence type="ECO:0000259" key="2">
    <source>
        <dbReference type="Pfam" id="PF10081"/>
    </source>
</evidence>
<dbReference type="AlphaFoldDB" id="A0A9X2X7U2"/>
<feature type="transmembrane region" description="Helical" evidence="1">
    <location>
        <begin position="119"/>
        <end position="140"/>
    </location>
</feature>
<feature type="transmembrane region" description="Helical" evidence="1">
    <location>
        <begin position="38"/>
        <end position="58"/>
    </location>
</feature>
<reference evidence="4" key="1">
    <citation type="submission" date="2022-08" db="EMBL/GenBank/DDBJ databases">
        <title>Chelativorans sichuanense sp. nov., a paraffin oil-degrading bacterium isolated from a mixture of oil-based drill cuttings and paddy soil.</title>
        <authorList>
            <person name="Yu J."/>
            <person name="Liu H."/>
            <person name="Chen Q."/>
        </authorList>
    </citation>
    <scope>NUCLEOTIDE SEQUENCE</scope>
    <source>
        <strain evidence="4">SCAU 2101</strain>
    </source>
</reference>
<dbReference type="RefSeq" id="WP_261515126.1">
    <property type="nucleotide sequence ID" value="NZ_JAODNV010000008.1"/>
</dbReference>
<comment type="caution">
    <text evidence="4">The sequence shown here is derived from an EMBL/GenBank/DDBJ whole genome shotgun (WGS) entry which is preliminary data.</text>
</comment>
<dbReference type="InterPro" id="IPR027787">
    <property type="entry name" value="Alpha/beta-hydrolase_catalytic"/>
</dbReference>
<dbReference type="InterPro" id="IPR012037">
    <property type="entry name" value="Alpha/beta-hydrolase_fam"/>
</dbReference>
<sequence length="548" mass="60891">MAHWVVIRFWNSFSAAGLYVGTLFLAASLTPSLLPRTFVTQGILSGVSLAVGYGLGVFGRWLTRYMELPQPAKQKLRWAKYVSALVCGAVALAFLWQAAEWQNSIRSLMGLELLDSVHPLRTGLVAIVTFVLLLAAGRLFRFVLTTVSALLYRFIPRPVANVAGAVMAVALFWLAIDGVLFRFALHAADSSFQAYNELMEPESPQPEDALKTGSAASLVAWADLGRAGREFIASSPTAEDLRQFHGRDTLEPIRVYVGLNAADTVEARAGLALAELQRTGAFERAVLVIVMPTGTGWVDPAAMDTLEYLHGGDVASVTVQYSYLTSWLSLLVEPDYGTQTAQALFSAVYNYWHSLPETERPRLYLHGLSLGSLASETSVELFEILSDPYHGALWSGPPFANPMWRYITNRREPESPAWLPRFGGGSFVRFTNQTNVLDIPGALWGPIRIVYLQYASDPITFFDYRSLYRRPEWLDEPRGPDVSPELRWYPVITFLQLVLDMALATTAPMGYGHLYAPEHYIDAWVEVTAPSDLNDADIARLKKHFSRE</sequence>
<dbReference type="PIRSF" id="PIRSF007542">
    <property type="entry name" value="UCP007542"/>
    <property type="match status" value="1"/>
</dbReference>
<evidence type="ECO:0000256" key="1">
    <source>
        <dbReference type="SAM" id="Phobius"/>
    </source>
</evidence>
<evidence type="ECO:0000313" key="4">
    <source>
        <dbReference type="EMBL" id="MCT8990268.1"/>
    </source>
</evidence>
<accession>A0A9X2X7U2</accession>
<dbReference type="Proteomes" id="UP001149009">
    <property type="component" value="Unassembled WGS sequence"/>
</dbReference>
<dbReference type="EMBL" id="JAODNV010000008">
    <property type="protein sequence ID" value="MCT8990268.1"/>
    <property type="molecule type" value="Genomic_DNA"/>
</dbReference>
<evidence type="ECO:0000313" key="5">
    <source>
        <dbReference type="Proteomes" id="UP001149009"/>
    </source>
</evidence>
<dbReference type="InterPro" id="IPR027788">
    <property type="entry name" value="Alpha/beta-hydrolase_N_dom"/>
</dbReference>
<keyword evidence="1" id="KW-1133">Transmembrane helix</keyword>
<dbReference type="Pfam" id="PF10081">
    <property type="entry name" value="Abhydrolase_9"/>
    <property type="match status" value="1"/>
</dbReference>
<feature type="transmembrane region" description="Helical" evidence="1">
    <location>
        <begin position="78"/>
        <end position="99"/>
    </location>
</feature>
<keyword evidence="5" id="KW-1185">Reference proteome</keyword>
<feature type="domain" description="Alpha/beta-hydrolase catalytic" evidence="2">
    <location>
        <begin position="253"/>
        <end position="541"/>
    </location>
</feature>